<evidence type="ECO:0000313" key="14">
    <source>
        <dbReference type="EMBL" id="KAJ1529165.1"/>
    </source>
</evidence>
<sequence length="1178" mass="127637">MADSGVAGGWPPLKEEISDVNGGSNFNMGDGFGINELGGLDDLLFSDDALLSDLAVPFSMEDDVSFDLLNFQNTMMQMQPQQPDQVQLQAPSTQQFLLHQQQTLPQQSQHSPLLASHSLQRPAQTGRSGINIGGVATSGIPVLLQQGVVAPVLQTQQSSNSPSQVPIQIQQQIKQPQLAAQPQAPQQQMKKQISPKPAPVKKQSAMQQKPVAPNTSQPGQIVLQSVGQLGSGDKVPQVVVQAAQLIKTEPLVSIPATTLMYTTSTSSSAIGAQQCQPVHTFVNASGGTILATGIPLVLDADKVAINRLPSVYSPQSTNPAPQPRVKEVKRSAHNAIERRYRTSINDKITELKDIVVGPESKLNKSAILRKAIEYIRFLQNQNTRLKQENLQLKMSAHKHNLKDLLAPSIVPPSVVNAHSDISSPELSPPHSHSDTSLPPSPDYMSRRNEIRDEDEDDDDMMSGSSSEGSQGGMLDTSRMMLCMFMLAVVAFNPLGLALDGARSLTSQESYGRGRSILSSYDEGDSAGWFASSWLSPAALLLWMSNLLVLSACLIKLLALSDPVLSTSKASKASTAFWRHRKQAEFNLIKGENVSAQQELRRGLQALGRPLPASRIELWSCVAWQIIRQCLHRLWVGRWLSQNGPTVFSRGGQRVAAQSARELALVYHRLHQLHLVSDGSANALDGGPTGFGKLGGLALALSAVNLGEAAGQALSHHQLANMYVAYALRLKTILPTPFQSLCRGYLSLARSHVLRATEPVPARLTWLLTPYGCRFLVSQQWSYNPARSSAFSMLASAGDPLGYVMREYREHLLERALHTLVLPGGRLDAGGTPTSSSTVEEPARRAQTPDALTFIQLLLENSTAMVDGDTAAAAAAALPTRSQLQVPCCEDELARWWAAVVGVAAYWLLGEDNHAERLYARVELLPEQLASQPDPVARAVQMAYRARRTAMAVLGGRLSASPGATREALRLCDGAGRALEDSLAYWSCKEPNNLIQLVQLLVLDWLLETRTALWEQDNADAFTASPSLLAPGADLAPVPVAPYVLAGFQRDVCSLRRLAQQLPPAVPRVFVSEATARLMAGAAPGRTQQLLDRSLRHRTHRTTPLCGKDREQHAGGDREHAAALFLACRHLPAPLLSSPGERAGMLAEAAKTLERIGDKKRLEECYQLMKSLSSTVTAA</sequence>
<dbReference type="Gene3D" id="4.10.280.10">
    <property type="entry name" value="Helix-loop-helix DNA-binding domain"/>
    <property type="match status" value="1"/>
</dbReference>
<keyword evidence="15" id="KW-1185">Reference proteome</keyword>
<dbReference type="PANTHER" id="PTHR46062">
    <property type="entry name" value="STEROL REGULATORY ELEMENT-BINDING PROTEIN"/>
    <property type="match status" value="1"/>
</dbReference>
<dbReference type="GO" id="GO:0046983">
    <property type="term" value="F:protein dimerization activity"/>
    <property type="evidence" value="ECO:0007669"/>
    <property type="project" value="InterPro"/>
</dbReference>
<evidence type="ECO:0000256" key="4">
    <source>
        <dbReference type="ARBA" id="ARBA00022824"/>
    </source>
</evidence>
<gene>
    <name evidence="14" type="ORF">ONE63_005973</name>
</gene>
<evidence type="ECO:0000313" key="15">
    <source>
        <dbReference type="Proteomes" id="UP001075354"/>
    </source>
</evidence>
<dbReference type="SMART" id="SM00353">
    <property type="entry name" value="HLH"/>
    <property type="match status" value="1"/>
</dbReference>
<keyword evidence="5" id="KW-1133">Transmembrane helix</keyword>
<dbReference type="PROSITE" id="PS50888">
    <property type="entry name" value="BHLH"/>
    <property type="match status" value="1"/>
</dbReference>
<organism evidence="14 15">
    <name type="scientific">Megalurothrips usitatus</name>
    <name type="common">bean blossom thrips</name>
    <dbReference type="NCBI Taxonomy" id="439358"/>
    <lineage>
        <taxon>Eukaryota</taxon>
        <taxon>Metazoa</taxon>
        <taxon>Ecdysozoa</taxon>
        <taxon>Arthropoda</taxon>
        <taxon>Hexapoda</taxon>
        <taxon>Insecta</taxon>
        <taxon>Pterygota</taxon>
        <taxon>Neoptera</taxon>
        <taxon>Paraneoptera</taxon>
        <taxon>Thysanoptera</taxon>
        <taxon>Terebrantia</taxon>
        <taxon>Thripoidea</taxon>
        <taxon>Thripidae</taxon>
        <taxon>Megalurothrips</taxon>
    </lineage>
</organism>
<evidence type="ECO:0000256" key="12">
    <source>
        <dbReference type="SAM" id="MobiDB-lite"/>
    </source>
</evidence>
<dbReference type="Proteomes" id="UP001075354">
    <property type="component" value="Chromosome 3"/>
</dbReference>
<keyword evidence="3" id="KW-0812">Transmembrane</keyword>
<name>A0AAV7XVC3_9NEOP</name>
<feature type="compositionally biased region" description="Low complexity" evidence="12">
    <location>
        <begin position="159"/>
        <end position="194"/>
    </location>
</feature>
<keyword evidence="4" id="KW-0256">Endoplasmic reticulum</keyword>
<protein>
    <recommendedName>
        <fullName evidence="13">BHLH domain-containing protein</fullName>
    </recommendedName>
</protein>
<evidence type="ECO:0000256" key="8">
    <source>
        <dbReference type="ARBA" id="ARBA00023136"/>
    </source>
</evidence>
<keyword evidence="8" id="KW-0472">Membrane</keyword>
<feature type="coiled-coil region" evidence="11">
    <location>
        <begin position="368"/>
        <end position="395"/>
    </location>
</feature>
<evidence type="ECO:0000256" key="6">
    <source>
        <dbReference type="ARBA" id="ARBA00023015"/>
    </source>
</evidence>
<dbReference type="AlphaFoldDB" id="A0AAV7XVC3"/>
<dbReference type="EMBL" id="JAPTSV010000003">
    <property type="protein sequence ID" value="KAJ1529165.1"/>
    <property type="molecule type" value="Genomic_DNA"/>
</dbReference>
<evidence type="ECO:0000256" key="10">
    <source>
        <dbReference type="ARBA" id="ARBA00023242"/>
    </source>
</evidence>
<evidence type="ECO:0000256" key="1">
    <source>
        <dbReference type="ARBA" id="ARBA00004123"/>
    </source>
</evidence>
<accession>A0AAV7XVC3</accession>
<dbReference type="GO" id="GO:0005634">
    <property type="term" value="C:nucleus"/>
    <property type="evidence" value="ECO:0007669"/>
    <property type="project" value="UniProtKB-SubCell"/>
</dbReference>
<dbReference type="FunFam" id="4.10.280.10:FF:000098">
    <property type="entry name" value="Sterol regulatory element-binding protein"/>
    <property type="match status" value="1"/>
</dbReference>
<dbReference type="InterPro" id="IPR036638">
    <property type="entry name" value="HLH_DNA-bd_sf"/>
</dbReference>
<keyword evidence="11" id="KW-0175">Coiled coil</keyword>
<dbReference type="Pfam" id="PF00010">
    <property type="entry name" value="HLH"/>
    <property type="match status" value="1"/>
</dbReference>
<dbReference type="InterPro" id="IPR011598">
    <property type="entry name" value="bHLH_dom"/>
</dbReference>
<comment type="caution">
    <text evidence="14">The sequence shown here is derived from an EMBL/GenBank/DDBJ whole genome shotgun (WGS) entry which is preliminary data.</text>
</comment>
<keyword evidence="7" id="KW-0238">DNA-binding</keyword>
<evidence type="ECO:0000259" key="13">
    <source>
        <dbReference type="PROSITE" id="PS50888"/>
    </source>
</evidence>
<evidence type="ECO:0000256" key="9">
    <source>
        <dbReference type="ARBA" id="ARBA00023163"/>
    </source>
</evidence>
<feature type="region of interest" description="Disordered" evidence="12">
    <location>
        <begin position="99"/>
        <end position="126"/>
    </location>
</feature>
<keyword evidence="10" id="KW-0539">Nucleus</keyword>
<evidence type="ECO:0000256" key="2">
    <source>
        <dbReference type="ARBA" id="ARBA00004477"/>
    </source>
</evidence>
<reference evidence="14" key="1">
    <citation type="submission" date="2022-12" db="EMBL/GenBank/DDBJ databases">
        <title>Chromosome-level genome assembly of the bean flower thrips Megalurothrips usitatus.</title>
        <authorList>
            <person name="Ma L."/>
            <person name="Liu Q."/>
            <person name="Li H."/>
            <person name="Cai W."/>
        </authorList>
    </citation>
    <scope>NUCLEOTIDE SEQUENCE</scope>
    <source>
        <strain evidence="14">Cailab_2022a</strain>
    </source>
</reference>
<comment type="subcellular location">
    <subcellularLocation>
        <location evidence="2">Endoplasmic reticulum membrane</location>
        <topology evidence="2">Multi-pass membrane protein</topology>
    </subcellularLocation>
    <subcellularLocation>
        <location evidence="1">Nucleus</location>
    </subcellularLocation>
</comment>
<proteinExistence type="predicted"/>
<evidence type="ECO:0000256" key="7">
    <source>
        <dbReference type="ARBA" id="ARBA00023125"/>
    </source>
</evidence>
<feature type="compositionally biased region" description="Acidic residues" evidence="12">
    <location>
        <begin position="451"/>
        <end position="460"/>
    </location>
</feature>
<keyword evidence="9" id="KW-0804">Transcription</keyword>
<dbReference type="PANTHER" id="PTHR46062:SF1">
    <property type="entry name" value="LP12374P"/>
    <property type="match status" value="1"/>
</dbReference>
<dbReference type="GO" id="GO:0005789">
    <property type="term" value="C:endoplasmic reticulum membrane"/>
    <property type="evidence" value="ECO:0007669"/>
    <property type="project" value="UniProtKB-SubCell"/>
</dbReference>
<feature type="region of interest" description="Disordered" evidence="12">
    <location>
        <begin position="416"/>
        <end position="472"/>
    </location>
</feature>
<feature type="compositionally biased region" description="Low complexity" evidence="12">
    <location>
        <begin position="99"/>
        <end position="120"/>
    </location>
</feature>
<keyword evidence="6" id="KW-0805">Transcription regulation</keyword>
<dbReference type="GO" id="GO:0000978">
    <property type="term" value="F:RNA polymerase II cis-regulatory region sequence-specific DNA binding"/>
    <property type="evidence" value="ECO:0007669"/>
    <property type="project" value="TreeGrafter"/>
</dbReference>
<dbReference type="CDD" id="cd11394">
    <property type="entry name" value="bHLHzip_SREBP"/>
    <property type="match status" value="1"/>
</dbReference>
<dbReference type="SUPFAM" id="SSF47459">
    <property type="entry name" value="HLH, helix-loop-helix DNA-binding domain"/>
    <property type="match status" value="1"/>
</dbReference>
<evidence type="ECO:0000256" key="11">
    <source>
        <dbReference type="SAM" id="Coils"/>
    </source>
</evidence>
<evidence type="ECO:0000256" key="5">
    <source>
        <dbReference type="ARBA" id="ARBA00022989"/>
    </source>
</evidence>
<feature type="domain" description="BHLH" evidence="13">
    <location>
        <begin position="328"/>
        <end position="378"/>
    </location>
</feature>
<feature type="region of interest" description="Disordered" evidence="12">
    <location>
        <begin position="159"/>
        <end position="218"/>
    </location>
</feature>
<evidence type="ECO:0000256" key="3">
    <source>
        <dbReference type="ARBA" id="ARBA00022692"/>
    </source>
</evidence>
<dbReference type="GO" id="GO:0000981">
    <property type="term" value="F:DNA-binding transcription factor activity, RNA polymerase II-specific"/>
    <property type="evidence" value="ECO:0007669"/>
    <property type="project" value="TreeGrafter"/>
</dbReference>